<feature type="region of interest" description="Disordered" evidence="1">
    <location>
        <begin position="15"/>
        <end position="39"/>
    </location>
</feature>
<evidence type="ECO:0000256" key="1">
    <source>
        <dbReference type="SAM" id="MobiDB-lite"/>
    </source>
</evidence>
<dbReference type="AlphaFoldDB" id="A0A3N4I3D1"/>
<gene>
    <name evidence="2" type="ORF">BJ508DRAFT_9861</name>
</gene>
<dbReference type="Proteomes" id="UP000275078">
    <property type="component" value="Unassembled WGS sequence"/>
</dbReference>
<proteinExistence type="predicted"/>
<organism evidence="2 3">
    <name type="scientific">Ascobolus immersus RN42</name>
    <dbReference type="NCBI Taxonomy" id="1160509"/>
    <lineage>
        <taxon>Eukaryota</taxon>
        <taxon>Fungi</taxon>
        <taxon>Dikarya</taxon>
        <taxon>Ascomycota</taxon>
        <taxon>Pezizomycotina</taxon>
        <taxon>Pezizomycetes</taxon>
        <taxon>Pezizales</taxon>
        <taxon>Ascobolaceae</taxon>
        <taxon>Ascobolus</taxon>
    </lineage>
</organism>
<dbReference type="EMBL" id="ML119746">
    <property type="protein sequence ID" value="RPA76364.1"/>
    <property type="molecule type" value="Genomic_DNA"/>
</dbReference>
<sequence>MSDTNHYLAFHSFLQATEPNQTNDSEHLQETEPPTDDDQHFCVYDGKGPQEKTFEESTTDTCRGCDALLFSKDQPVIVYGCKEEGCTIWVCDDCAGAMNKGSEEREEVVEDEQDKGLSLFERLAEAVWRATGVEEDS</sequence>
<reference evidence="2 3" key="1">
    <citation type="journal article" date="2018" name="Nat. Ecol. Evol.">
        <title>Pezizomycetes genomes reveal the molecular basis of ectomycorrhizal truffle lifestyle.</title>
        <authorList>
            <person name="Murat C."/>
            <person name="Payen T."/>
            <person name="Noel B."/>
            <person name="Kuo A."/>
            <person name="Morin E."/>
            <person name="Chen J."/>
            <person name="Kohler A."/>
            <person name="Krizsan K."/>
            <person name="Balestrini R."/>
            <person name="Da Silva C."/>
            <person name="Montanini B."/>
            <person name="Hainaut M."/>
            <person name="Levati E."/>
            <person name="Barry K.W."/>
            <person name="Belfiori B."/>
            <person name="Cichocki N."/>
            <person name="Clum A."/>
            <person name="Dockter R.B."/>
            <person name="Fauchery L."/>
            <person name="Guy J."/>
            <person name="Iotti M."/>
            <person name="Le Tacon F."/>
            <person name="Lindquist E.A."/>
            <person name="Lipzen A."/>
            <person name="Malagnac F."/>
            <person name="Mello A."/>
            <person name="Molinier V."/>
            <person name="Miyauchi S."/>
            <person name="Poulain J."/>
            <person name="Riccioni C."/>
            <person name="Rubini A."/>
            <person name="Sitrit Y."/>
            <person name="Splivallo R."/>
            <person name="Traeger S."/>
            <person name="Wang M."/>
            <person name="Zifcakova L."/>
            <person name="Wipf D."/>
            <person name="Zambonelli A."/>
            <person name="Paolocci F."/>
            <person name="Nowrousian M."/>
            <person name="Ottonello S."/>
            <person name="Baldrian P."/>
            <person name="Spatafora J.W."/>
            <person name="Henrissat B."/>
            <person name="Nagy L.G."/>
            <person name="Aury J.M."/>
            <person name="Wincker P."/>
            <person name="Grigoriev I.V."/>
            <person name="Bonfante P."/>
            <person name="Martin F.M."/>
        </authorList>
    </citation>
    <scope>NUCLEOTIDE SEQUENCE [LARGE SCALE GENOMIC DNA]</scope>
    <source>
        <strain evidence="2 3">RN42</strain>
    </source>
</reference>
<evidence type="ECO:0000313" key="3">
    <source>
        <dbReference type="Proteomes" id="UP000275078"/>
    </source>
</evidence>
<accession>A0A3N4I3D1</accession>
<evidence type="ECO:0000313" key="2">
    <source>
        <dbReference type="EMBL" id="RPA76364.1"/>
    </source>
</evidence>
<protein>
    <submittedName>
        <fullName evidence="2">Uncharacterized protein</fullName>
    </submittedName>
</protein>
<name>A0A3N4I3D1_ASCIM</name>
<keyword evidence="3" id="KW-1185">Reference proteome</keyword>